<dbReference type="Proteomes" id="UP001642484">
    <property type="component" value="Unassembled WGS sequence"/>
</dbReference>
<dbReference type="PROSITE" id="PS00018">
    <property type="entry name" value="EF_HAND_1"/>
    <property type="match status" value="2"/>
</dbReference>
<dbReference type="Gene3D" id="1.10.287.70">
    <property type="match status" value="1"/>
</dbReference>
<protein>
    <recommendedName>
        <fullName evidence="8">EF-hand domain-containing protein</fullName>
    </recommendedName>
</protein>
<dbReference type="PANTHER" id="PTHR10037">
    <property type="entry name" value="VOLTAGE-GATED CATION CHANNEL CALCIUM AND SODIUM"/>
    <property type="match status" value="1"/>
</dbReference>
<dbReference type="InterPro" id="IPR018247">
    <property type="entry name" value="EF_Hand_1_Ca_BS"/>
</dbReference>
<feature type="compositionally biased region" description="Basic residues" evidence="6">
    <location>
        <begin position="587"/>
        <end position="597"/>
    </location>
</feature>
<organism evidence="9 10">
    <name type="scientific">Durusdinium trenchii</name>
    <dbReference type="NCBI Taxonomy" id="1381693"/>
    <lineage>
        <taxon>Eukaryota</taxon>
        <taxon>Sar</taxon>
        <taxon>Alveolata</taxon>
        <taxon>Dinophyceae</taxon>
        <taxon>Suessiales</taxon>
        <taxon>Symbiodiniaceae</taxon>
        <taxon>Durusdinium</taxon>
    </lineage>
</organism>
<evidence type="ECO:0000256" key="7">
    <source>
        <dbReference type="SAM" id="Phobius"/>
    </source>
</evidence>
<feature type="domain" description="EF-hand" evidence="8">
    <location>
        <begin position="453"/>
        <end position="488"/>
    </location>
</feature>
<dbReference type="InterPro" id="IPR027359">
    <property type="entry name" value="Volt_channel_dom_sf"/>
</dbReference>
<feature type="domain" description="EF-hand" evidence="8">
    <location>
        <begin position="496"/>
        <end position="531"/>
    </location>
</feature>
<evidence type="ECO:0000256" key="2">
    <source>
        <dbReference type="ARBA" id="ARBA00022692"/>
    </source>
</evidence>
<keyword evidence="4 7" id="KW-1133">Transmembrane helix</keyword>
<feature type="transmembrane region" description="Helical" evidence="7">
    <location>
        <begin position="313"/>
        <end position="346"/>
    </location>
</feature>
<sequence length="597" mass="67460">MEKLETLVDSLQSFLHQMDERLLRHEKLIETSLRRNFSEPMVFSPSGPCASSMERPDPPETRKSPAFHPGRDLTSDIVEEAPRSPKSPLSEADGDGDPEPNFDLNSPISQPANLIRLTSNQRGTRLFKPVKQNSYELAQEEESRMVMPGTSSPSIHASEMPQFQHIHKGRPCRKYMAKIVSTWQFETVFALFILAHAILLGVQIEWECQNLDAELPSELGLIHIIFSCVFLVEIILRIIAFGMYEFCKGESYAWNLVDLFLVFIAMVEILADAFIEDNFASGSFRVLRILRLARSARGLRIVRLLRFIRPLRLLVFSIAITLKSLVWSIILLFIIIYLFSILFADANLAYFKVGNIPPLLVNEDDLQFHFGSVSAAMNTMFRAIAGGLEWRHASSALASSIGQGWSLLFTSYIAFCCFAVLNVMTGVFCHSAITGAEQDHEIMVQSMVNEQDRIRHAFADLFHLMDKDGSGTITIKEFEKGFHVDTTKALFEALGLKAEDAWTLFRSLDKDGDHRVGEHEFVQGCIHIRGPARQVDLRRQAQRTRSQLDGLEINGYENLALLKEMAEQMGIDPGHILEPMHSERRSSRGSRHSRGSC</sequence>
<dbReference type="Gene3D" id="1.20.120.350">
    <property type="entry name" value="Voltage-gated potassium channels. Chain C"/>
    <property type="match status" value="1"/>
</dbReference>
<reference evidence="9 10" key="1">
    <citation type="submission" date="2024-02" db="EMBL/GenBank/DDBJ databases">
        <authorList>
            <person name="Chen Y."/>
            <person name="Shah S."/>
            <person name="Dougan E. K."/>
            <person name="Thang M."/>
            <person name="Chan C."/>
        </authorList>
    </citation>
    <scope>NUCLEOTIDE SEQUENCE [LARGE SCALE GENOMIC DNA]</scope>
</reference>
<feature type="transmembrane region" description="Helical" evidence="7">
    <location>
        <begin position="405"/>
        <end position="428"/>
    </location>
</feature>
<dbReference type="Gene3D" id="1.10.238.10">
    <property type="entry name" value="EF-hand"/>
    <property type="match status" value="1"/>
</dbReference>
<feature type="transmembrane region" description="Helical" evidence="7">
    <location>
        <begin position="183"/>
        <end position="201"/>
    </location>
</feature>
<evidence type="ECO:0000313" key="10">
    <source>
        <dbReference type="Proteomes" id="UP001642484"/>
    </source>
</evidence>
<keyword evidence="5 7" id="KW-0472">Membrane</keyword>
<keyword evidence="3" id="KW-0106">Calcium</keyword>
<dbReference type="SMART" id="SM00054">
    <property type="entry name" value="EFh"/>
    <property type="match status" value="2"/>
</dbReference>
<proteinExistence type="predicted"/>
<dbReference type="InterPro" id="IPR002048">
    <property type="entry name" value="EF_hand_dom"/>
</dbReference>
<dbReference type="PROSITE" id="PS50222">
    <property type="entry name" value="EF_HAND_2"/>
    <property type="match status" value="2"/>
</dbReference>
<evidence type="ECO:0000256" key="6">
    <source>
        <dbReference type="SAM" id="MobiDB-lite"/>
    </source>
</evidence>
<keyword evidence="2 7" id="KW-0812">Transmembrane</keyword>
<feature type="compositionally biased region" description="Basic and acidic residues" evidence="6">
    <location>
        <begin position="54"/>
        <end position="74"/>
    </location>
</feature>
<name>A0ABP0J6R4_9DINO</name>
<feature type="transmembrane region" description="Helical" evidence="7">
    <location>
        <begin position="221"/>
        <end position="240"/>
    </location>
</feature>
<feature type="region of interest" description="Disordered" evidence="6">
    <location>
        <begin position="574"/>
        <end position="597"/>
    </location>
</feature>
<dbReference type="Pfam" id="PF13499">
    <property type="entry name" value="EF-hand_7"/>
    <property type="match status" value="1"/>
</dbReference>
<dbReference type="EMBL" id="CAXAMN010004558">
    <property type="protein sequence ID" value="CAK9010046.1"/>
    <property type="molecule type" value="Genomic_DNA"/>
</dbReference>
<dbReference type="InterPro" id="IPR011992">
    <property type="entry name" value="EF-hand-dom_pair"/>
</dbReference>
<feature type="region of interest" description="Disordered" evidence="6">
    <location>
        <begin position="39"/>
        <end position="111"/>
    </location>
</feature>
<keyword evidence="10" id="KW-1185">Reference proteome</keyword>
<comment type="subcellular location">
    <subcellularLocation>
        <location evidence="1">Membrane</location>
        <topology evidence="1">Multi-pass membrane protein</topology>
    </subcellularLocation>
</comment>
<evidence type="ECO:0000259" key="8">
    <source>
        <dbReference type="PROSITE" id="PS50222"/>
    </source>
</evidence>
<feature type="transmembrane region" description="Helical" evidence="7">
    <location>
        <begin position="252"/>
        <end position="271"/>
    </location>
</feature>
<dbReference type="SUPFAM" id="SSF47473">
    <property type="entry name" value="EF-hand"/>
    <property type="match status" value="1"/>
</dbReference>
<dbReference type="PANTHER" id="PTHR10037:SF62">
    <property type="entry name" value="SODIUM CHANNEL PROTEIN 60E"/>
    <property type="match status" value="1"/>
</dbReference>
<dbReference type="Pfam" id="PF00520">
    <property type="entry name" value="Ion_trans"/>
    <property type="match status" value="1"/>
</dbReference>
<comment type="caution">
    <text evidence="9">The sequence shown here is derived from an EMBL/GenBank/DDBJ whole genome shotgun (WGS) entry which is preliminary data.</text>
</comment>
<evidence type="ECO:0000313" key="9">
    <source>
        <dbReference type="EMBL" id="CAK9010046.1"/>
    </source>
</evidence>
<evidence type="ECO:0000256" key="5">
    <source>
        <dbReference type="ARBA" id="ARBA00023136"/>
    </source>
</evidence>
<dbReference type="SUPFAM" id="SSF81324">
    <property type="entry name" value="Voltage-gated potassium channels"/>
    <property type="match status" value="1"/>
</dbReference>
<dbReference type="InterPro" id="IPR005821">
    <property type="entry name" value="Ion_trans_dom"/>
</dbReference>
<dbReference type="CDD" id="cd00051">
    <property type="entry name" value="EFh"/>
    <property type="match status" value="1"/>
</dbReference>
<evidence type="ECO:0000256" key="4">
    <source>
        <dbReference type="ARBA" id="ARBA00022989"/>
    </source>
</evidence>
<evidence type="ECO:0000256" key="3">
    <source>
        <dbReference type="ARBA" id="ARBA00022837"/>
    </source>
</evidence>
<accession>A0ABP0J6R4</accession>
<evidence type="ECO:0000256" key="1">
    <source>
        <dbReference type="ARBA" id="ARBA00004141"/>
    </source>
</evidence>
<dbReference type="InterPro" id="IPR043203">
    <property type="entry name" value="VGCC_Ca_Na"/>
</dbReference>
<gene>
    <name evidence="9" type="ORF">CCMP2556_LOCUS9926</name>
</gene>